<sequence>MPTKPKSPVPPRKTLAEADPPRLPPPHDDDDCVYVEPDGALYMKPEDVLNEMPANAGPIQHTNAKFLDPPEGETFPNDELNFSPFARRHGGDDCVYVEPDGAQYMKPEDVLYEMPANAGPIQHTNAKFLDQPDGKTLPKGELNSSPFARRHGGDDCVYVEPDGAQYMKPEDVLYEMPASRHCQNPVDAHDSPHYYQPLTKTTDLPTDGNGYVIVELKNLEGRY</sequence>
<dbReference type="AlphaFoldDB" id="A0A8J9YQK1"/>
<gene>
    <name evidence="2" type="primary">Hypp821</name>
    <name evidence="2" type="ORF">BLAG_LOCUS2414</name>
</gene>
<dbReference type="OrthoDB" id="676979at2759"/>
<feature type="region of interest" description="Disordered" evidence="1">
    <location>
        <begin position="1"/>
        <end position="30"/>
    </location>
</feature>
<organism evidence="2 3">
    <name type="scientific">Branchiostoma lanceolatum</name>
    <name type="common">Common lancelet</name>
    <name type="synonym">Amphioxus lanceolatum</name>
    <dbReference type="NCBI Taxonomy" id="7740"/>
    <lineage>
        <taxon>Eukaryota</taxon>
        <taxon>Metazoa</taxon>
        <taxon>Chordata</taxon>
        <taxon>Cephalochordata</taxon>
        <taxon>Leptocardii</taxon>
        <taxon>Amphioxiformes</taxon>
        <taxon>Branchiostomatidae</taxon>
        <taxon>Branchiostoma</taxon>
    </lineage>
</organism>
<feature type="compositionally biased region" description="Pro residues" evidence="1">
    <location>
        <begin position="1"/>
        <end position="11"/>
    </location>
</feature>
<name>A0A8J9YQK1_BRALA</name>
<keyword evidence="3" id="KW-1185">Reference proteome</keyword>
<protein>
    <submittedName>
        <fullName evidence="2">Hypp821 protein</fullName>
    </submittedName>
</protein>
<dbReference type="EMBL" id="OV696686">
    <property type="protein sequence ID" value="CAH1233763.1"/>
    <property type="molecule type" value="Genomic_DNA"/>
</dbReference>
<feature type="region of interest" description="Disordered" evidence="1">
    <location>
        <begin position="51"/>
        <end position="73"/>
    </location>
</feature>
<evidence type="ECO:0000256" key="1">
    <source>
        <dbReference type="SAM" id="MobiDB-lite"/>
    </source>
</evidence>
<proteinExistence type="predicted"/>
<evidence type="ECO:0000313" key="3">
    <source>
        <dbReference type="Proteomes" id="UP000838412"/>
    </source>
</evidence>
<reference evidence="2" key="1">
    <citation type="submission" date="2022-01" db="EMBL/GenBank/DDBJ databases">
        <authorList>
            <person name="Braso-Vives M."/>
        </authorList>
    </citation>
    <scope>NUCLEOTIDE SEQUENCE</scope>
</reference>
<evidence type="ECO:0000313" key="2">
    <source>
        <dbReference type="EMBL" id="CAH1233763.1"/>
    </source>
</evidence>
<dbReference type="Proteomes" id="UP000838412">
    <property type="component" value="Chromosome 1"/>
</dbReference>
<accession>A0A8J9YQK1</accession>